<evidence type="ECO:0000256" key="2">
    <source>
        <dbReference type="ARBA" id="ARBA00023125"/>
    </source>
</evidence>
<keyword evidence="1" id="KW-0805">Transcription regulation</keyword>
<dbReference type="InterPro" id="IPR000792">
    <property type="entry name" value="Tscrpt_reg_LuxR_C"/>
</dbReference>
<proteinExistence type="predicted"/>
<dbReference type="Pfam" id="PF00196">
    <property type="entry name" value="GerE"/>
    <property type="match status" value="1"/>
</dbReference>
<dbReference type="EMBL" id="VVND01000043">
    <property type="protein sequence ID" value="KAA3157602.1"/>
    <property type="molecule type" value="Genomic_DNA"/>
</dbReference>
<dbReference type="PRINTS" id="PR00038">
    <property type="entry name" value="HTHLUXR"/>
</dbReference>
<evidence type="ECO:0000313" key="5">
    <source>
        <dbReference type="EMBL" id="KAA3157602.1"/>
    </source>
</evidence>
<dbReference type="InterPro" id="IPR016032">
    <property type="entry name" value="Sig_transdc_resp-reg_C-effctor"/>
</dbReference>
<dbReference type="PANTHER" id="PTHR44688:SF16">
    <property type="entry name" value="DNA-BINDING TRANSCRIPTIONAL ACTIVATOR DEVR_DOSR"/>
    <property type="match status" value="1"/>
</dbReference>
<dbReference type="InterPro" id="IPR036388">
    <property type="entry name" value="WH-like_DNA-bd_sf"/>
</dbReference>
<sequence length="120" mass="13912">MKTDAILSKREREVMNLVVLGYSAREIADRMNVIYQCVANHLQSIYDKTGTKRTLQALVTWYFTVNFGISLNVSEMTRRIGAAILLCLFSVEVFSTDFECRRLRSPRRGRAFRVEELIEN</sequence>
<dbReference type="CDD" id="cd06170">
    <property type="entry name" value="LuxR_C_like"/>
    <property type="match status" value="1"/>
</dbReference>
<dbReference type="PANTHER" id="PTHR44688">
    <property type="entry name" value="DNA-BINDING TRANSCRIPTIONAL ACTIVATOR DEVR_DOSR"/>
    <property type="match status" value="1"/>
</dbReference>
<keyword evidence="2" id="KW-0238">DNA-binding</keyword>
<comment type="caution">
    <text evidence="5">The sequence shown here is derived from an EMBL/GenBank/DDBJ whole genome shotgun (WGS) entry which is preliminary data.</text>
</comment>
<gene>
    <name evidence="5" type="ORF">F2A26_14350</name>
</gene>
<feature type="domain" description="HTH luxR-type" evidence="4">
    <location>
        <begin position="1"/>
        <end position="66"/>
    </location>
</feature>
<dbReference type="Gene3D" id="1.10.10.10">
    <property type="entry name" value="Winged helix-like DNA-binding domain superfamily/Winged helix DNA-binding domain"/>
    <property type="match status" value="1"/>
</dbReference>
<evidence type="ECO:0000259" key="4">
    <source>
        <dbReference type="PROSITE" id="PS50043"/>
    </source>
</evidence>
<keyword evidence="6" id="KW-1185">Reference proteome</keyword>
<reference evidence="5 6" key="1">
    <citation type="journal article" date="2019" name="Nat. Med.">
        <title>A library of human gut bacterial isolates paired with longitudinal multiomics data enables mechanistic microbiome research.</title>
        <authorList>
            <person name="Poyet M."/>
            <person name="Groussin M."/>
            <person name="Gibbons S.M."/>
            <person name="Avila-Pacheco J."/>
            <person name="Jiang X."/>
            <person name="Kearney S.M."/>
            <person name="Perrotta A.R."/>
            <person name="Berdy B."/>
            <person name="Zhao S."/>
            <person name="Lieberman T.D."/>
            <person name="Swanson P.K."/>
            <person name="Smith M."/>
            <person name="Roesemann S."/>
            <person name="Alexander J.E."/>
            <person name="Rich S.A."/>
            <person name="Livny J."/>
            <person name="Vlamakis H."/>
            <person name="Clish C."/>
            <person name="Bullock K."/>
            <person name="Deik A."/>
            <person name="Scott J."/>
            <person name="Pierce K.A."/>
            <person name="Xavier R.J."/>
            <person name="Alm E.J."/>
        </authorList>
    </citation>
    <scope>NUCLEOTIDE SEQUENCE [LARGE SCALE GENOMIC DNA]</scope>
    <source>
        <strain evidence="5 6">BIOML-A1</strain>
    </source>
</reference>
<dbReference type="RefSeq" id="WP_130064051.1">
    <property type="nucleotide sequence ID" value="NZ_RCXA01000060.1"/>
</dbReference>
<dbReference type="SMART" id="SM00421">
    <property type="entry name" value="HTH_LUXR"/>
    <property type="match status" value="1"/>
</dbReference>
<protein>
    <submittedName>
        <fullName evidence="5">Helix-turn-helix transcriptional regulator</fullName>
    </submittedName>
</protein>
<keyword evidence="3" id="KW-0804">Transcription</keyword>
<dbReference type="SUPFAM" id="SSF46894">
    <property type="entry name" value="C-terminal effector domain of the bipartite response regulators"/>
    <property type="match status" value="1"/>
</dbReference>
<accession>A0ABQ6RZV1</accession>
<name>A0ABQ6RZV1_9BACT</name>
<evidence type="ECO:0000313" key="6">
    <source>
        <dbReference type="Proteomes" id="UP000324870"/>
    </source>
</evidence>
<dbReference type="Proteomes" id="UP000324870">
    <property type="component" value="Unassembled WGS sequence"/>
</dbReference>
<dbReference type="PROSITE" id="PS50043">
    <property type="entry name" value="HTH_LUXR_2"/>
    <property type="match status" value="1"/>
</dbReference>
<evidence type="ECO:0000256" key="1">
    <source>
        <dbReference type="ARBA" id="ARBA00023015"/>
    </source>
</evidence>
<organism evidence="5 6">
    <name type="scientific">Alistipes finegoldii</name>
    <dbReference type="NCBI Taxonomy" id="214856"/>
    <lineage>
        <taxon>Bacteria</taxon>
        <taxon>Pseudomonadati</taxon>
        <taxon>Bacteroidota</taxon>
        <taxon>Bacteroidia</taxon>
        <taxon>Bacteroidales</taxon>
        <taxon>Rikenellaceae</taxon>
        <taxon>Alistipes</taxon>
    </lineage>
</organism>
<evidence type="ECO:0000256" key="3">
    <source>
        <dbReference type="ARBA" id="ARBA00023163"/>
    </source>
</evidence>